<keyword evidence="3" id="KW-0378">Hydrolase</keyword>
<keyword evidence="4" id="KW-1185">Reference proteome</keyword>
<dbReference type="STRING" id="1121448.DGI_1932"/>
<dbReference type="GO" id="GO:0016831">
    <property type="term" value="F:carboxy-lyase activity"/>
    <property type="evidence" value="ECO:0007669"/>
    <property type="project" value="InterPro"/>
</dbReference>
<protein>
    <submittedName>
        <fullName evidence="3">Putative amidohydrolase</fullName>
    </submittedName>
</protein>
<keyword evidence="1" id="KW-0456">Lyase</keyword>
<evidence type="ECO:0000313" key="4">
    <source>
        <dbReference type="Proteomes" id="UP000016587"/>
    </source>
</evidence>
<dbReference type="InterPro" id="IPR032466">
    <property type="entry name" value="Metal_Hydrolase"/>
</dbReference>
<dbReference type="InterPro" id="IPR006680">
    <property type="entry name" value="Amidohydro-rel"/>
</dbReference>
<dbReference type="RefSeq" id="WP_021760595.1">
    <property type="nucleotide sequence ID" value="NC_022444.1"/>
</dbReference>
<evidence type="ECO:0000256" key="1">
    <source>
        <dbReference type="ARBA" id="ARBA00023239"/>
    </source>
</evidence>
<dbReference type="GO" id="GO:0019748">
    <property type="term" value="P:secondary metabolic process"/>
    <property type="evidence" value="ECO:0007669"/>
    <property type="project" value="TreeGrafter"/>
</dbReference>
<dbReference type="EMBL" id="CP006585">
    <property type="protein sequence ID" value="AGW13712.1"/>
    <property type="molecule type" value="Genomic_DNA"/>
</dbReference>
<dbReference type="PATRIC" id="fig|1121448.10.peg.1889"/>
<evidence type="ECO:0000259" key="2">
    <source>
        <dbReference type="Pfam" id="PF04909"/>
    </source>
</evidence>
<dbReference type="OrthoDB" id="1407586at2"/>
<dbReference type="KEGG" id="dgg:DGI_1932"/>
<dbReference type="HOGENOM" id="CLU_044590_0_1_7"/>
<reference evidence="4" key="2">
    <citation type="submission" date="2013-07" db="EMBL/GenBank/DDBJ databases">
        <authorList>
            <person name="Morais-Silva F.O."/>
            <person name="Rezende A.M."/>
            <person name="Pimentel C."/>
            <person name="Resende D.M."/>
            <person name="Santos C.I."/>
            <person name="Clemente C."/>
            <person name="de Oliveira L.M."/>
            <person name="da Silva S.M."/>
            <person name="Costa D.A."/>
            <person name="Varela-Raposo A."/>
            <person name="Horacio E.C.A."/>
            <person name="Matos M."/>
            <person name="Flores O."/>
            <person name="Ruiz J.C."/>
            <person name="Rodrigues-Pousada C."/>
        </authorList>
    </citation>
    <scope>NUCLEOTIDE SEQUENCE [LARGE SCALE GENOMIC DNA]</scope>
    <source>
        <strain evidence="4">ATCC 19364 / DSM 1382 / NCIMB 9332 / VKM B-1759</strain>
    </source>
</reference>
<dbReference type="Pfam" id="PF04909">
    <property type="entry name" value="Amidohydro_2"/>
    <property type="match status" value="1"/>
</dbReference>
<accession>T2GCT0</accession>
<gene>
    <name evidence="3" type="ORF">DGI_1932</name>
</gene>
<dbReference type="PANTHER" id="PTHR21240:SF28">
    <property type="entry name" value="ISO-OROTATE DECARBOXYLASE (EUROFUNG)"/>
    <property type="match status" value="1"/>
</dbReference>
<dbReference type="Proteomes" id="UP000016587">
    <property type="component" value="Chromosome"/>
</dbReference>
<feature type="domain" description="Amidohydrolase-related" evidence="2">
    <location>
        <begin position="33"/>
        <end position="256"/>
    </location>
</feature>
<sequence>MRTDFHTHAFHPKIASKVCEQLHQHYGAKPSGDGTVDDLLARAEAAGIEQVVALCAATVPAQVQPANDFAMHLQNTYPQITAFGTLHPHGAGWEEELDRLRAAGIKGLKFHPEFQGFWMDDPMLLPLLEASQDFIWMFHVGDAAPPEQNPSCPIKLGKILDRFPDARVVAAHLGGYRHWDWAVEHLAGRDVWFDTSSSMPFIRQETLERILRKHDPDRILFGSDYPLFDPVESMEALQARAGVDDATLERYWRNAETLLAE</sequence>
<name>T2GCT0_MEGG1</name>
<dbReference type="SUPFAM" id="SSF51556">
    <property type="entry name" value="Metallo-dependent hydrolases"/>
    <property type="match status" value="1"/>
</dbReference>
<evidence type="ECO:0000313" key="3">
    <source>
        <dbReference type="EMBL" id="AGW13712.1"/>
    </source>
</evidence>
<dbReference type="PANTHER" id="PTHR21240">
    <property type="entry name" value="2-AMINO-3-CARBOXYLMUCONATE-6-SEMIALDEHYDE DECARBOXYLASE"/>
    <property type="match status" value="1"/>
</dbReference>
<dbReference type="Gene3D" id="3.20.20.140">
    <property type="entry name" value="Metal-dependent hydrolases"/>
    <property type="match status" value="1"/>
</dbReference>
<dbReference type="AlphaFoldDB" id="T2GCT0"/>
<dbReference type="GO" id="GO:0016787">
    <property type="term" value="F:hydrolase activity"/>
    <property type="evidence" value="ECO:0007669"/>
    <property type="project" value="UniProtKB-KW"/>
</dbReference>
<dbReference type="GO" id="GO:0005737">
    <property type="term" value="C:cytoplasm"/>
    <property type="evidence" value="ECO:0007669"/>
    <property type="project" value="TreeGrafter"/>
</dbReference>
<dbReference type="InterPro" id="IPR032465">
    <property type="entry name" value="ACMSD"/>
</dbReference>
<organism evidence="3 4">
    <name type="scientific">Megalodesulfovibrio gigas (strain ATCC 19364 / DSM 1382 / NCIMB 9332 / VKM B-1759)</name>
    <name type="common">Desulfovibrio gigas</name>
    <dbReference type="NCBI Taxonomy" id="1121448"/>
    <lineage>
        <taxon>Bacteria</taxon>
        <taxon>Pseudomonadati</taxon>
        <taxon>Thermodesulfobacteriota</taxon>
        <taxon>Desulfovibrionia</taxon>
        <taxon>Desulfovibrionales</taxon>
        <taxon>Desulfovibrionaceae</taxon>
        <taxon>Megalodesulfovibrio</taxon>
    </lineage>
</organism>
<proteinExistence type="predicted"/>
<dbReference type="eggNOG" id="COG2159">
    <property type="taxonomic scope" value="Bacteria"/>
</dbReference>
<reference evidence="3 4" key="1">
    <citation type="journal article" date="2013" name="J. Bacteriol.">
        <title>Roles of HynAB and Ech, the only two hydrogenases found in the model sulfate reducer Desulfovibrio gigas.</title>
        <authorList>
            <person name="Morais-Silva F.O."/>
            <person name="Santos C.I."/>
            <person name="Rodrigues R."/>
            <person name="Pereira I.A."/>
            <person name="Rodrigues-Pousada C."/>
        </authorList>
    </citation>
    <scope>NUCLEOTIDE SEQUENCE [LARGE SCALE GENOMIC DNA]</scope>
    <source>
        <strain evidence="4">ATCC 19364 / DSM 1382 / NCIMB 9332 / VKM B-1759</strain>
    </source>
</reference>
<dbReference type="CDD" id="cd01292">
    <property type="entry name" value="metallo-dependent_hydrolases"/>
    <property type="match status" value="1"/>
</dbReference>